<evidence type="ECO:0000256" key="2">
    <source>
        <dbReference type="SAM" id="SignalP"/>
    </source>
</evidence>
<sequence length="326" mass="33135">MKAWAGTMAACVAVLCAATVAADPVDSSPRPALRPGPPAVAAAQAPTVARVVVAGSAQAPRAALRPVLRPSGPVATEPAPAQAQSAVPAQPAPPPSATLPDALAGLVFNGGVASQFALAQSPRPALRPDGLEQRVAAATTATRPGRTQPSGSGGQLCGVPGLVGERLEPITVRGSACGIAEPVRLRAVDGIAMSTPATVNCNTARALQTWVQRSVVPSVGRTGGGVSSLRVVASYACRTRNNQPGARVSEHGRGNAIDIAGIGLADGSELTVLTGWRDRRQGQILRAMHSGACGPFGTVLGPNADRFHQDHFHLDVATHRSGTYCR</sequence>
<dbReference type="InterPro" id="IPR009683">
    <property type="entry name" value="Extensin-like_C"/>
</dbReference>
<feature type="signal peptide" evidence="2">
    <location>
        <begin position="1"/>
        <end position="21"/>
    </location>
</feature>
<feature type="region of interest" description="Disordered" evidence="1">
    <location>
        <begin position="64"/>
        <end position="98"/>
    </location>
</feature>
<feature type="compositionally biased region" description="Low complexity" evidence="1">
    <location>
        <begin position="78"/>
        <end position="89"/>
    </location>
</feature>
<reference evidence="4 5" key="1">
    <citation type="submission" date="2018-05" db="EMBL/GenBank/DDBJ databases">
        <title>Genomic Encyclopedia of Type Strains, Phase IV (KMG-IV): sequencing the most valuable type-strain genomes for metagenomic binning, comparative biology and taxonomic classification.</title>
        <authorList>
            <person name="Goeker M."/>
        </authorList>
    </citation>
    <scope>NUCLEOTIDE SEQUENCE [LARGE SCALE GENOMIC DNA]</scope>
    <source>
        <strain evidence="4 5">DSM 16097</strain>
    </source>
</reference>
<evidence type="ECO:0000259" key="3">
    <source>
        <dbReference type="Pfam" id="PF06904"/>
    </source>
</evidence>
<evidence type="ECO:0000256" key="1">
    <source>
        <dbReference type="SAM" id="MobiDB-lite"/>
    </source>
</evidence>
<evidence type="ECO:0000313" key="5">
    <source>
        <dbReference type="Proteomes" id="UP000245708"/>
    </source>
</evidence>
<dbReference type="RefSeq" id="WP_245904336.1">
    <property type="nucleotide sequence ID" value="NZ_QGGW01000007.1"/>
</dbReference>
<name>A0A316GER0_9RHOB</name>
<dbReference type="Proteomes" id="UP000245708">
    <property type="component" value="Unassembled WGS sequence"/>
</dbReference>
<keyword evidence="2" id="KW-0732">Signal</keyword>
<comment type="caution">
    <text evidence="4">The sequence shown here is derived from an EMBL/GenBank/DDBJ whole genome shotgun (WGS) entry which is preliminary data.</text>
</comment>
<organism evidence="4 5">
    <name type="scientific">Roseicyclus mahoneyensis</name>
    <dbReference type="NCBI Taxonomy" id="164332"/>
    <lineage>
        <taxon>Bacteria</taxon>
        <taxon>Pseudomonadati</taxon>
        <taxon>Pseudomonadota</taxon>
        <taxon>Alphaproteobacteria</taxon>
        <taxon>Rhodobacterales</taxon>
        <taxon>Roseobacteraceae</taxon>
        <taxon>Roseicyclus</taxon>
    </lineage>
</organism>
<gene>
    <name evidence="4" type="ORF">C7455_10726</name>
</gene>
<protein>
    <recommendedName>
        <fullName evidence="3">Extensin-like C-terminal domain-containing protein</fullName>
    </recommendedName>
</protein>
<feature type="chain" id="PRO_5016275296" description="Extensin-like C-terminal domain-containing protein" evidence="2">
    <location>
        <begin position="22"/>
        <end position="326"/>
    </location>
</feature>
<feature type="domain" description="Extensin-like C-terminal" evidence="3">
    <location>
        <begin position="171"/>
        <end position="326"/>
    </location>
</feature>
<accession>A0A316GER0</accession>
<proteinExistence type="predicted"/>
<dbReference type="Pfam" id="PF06904">
    <property type="entry name" value="Extensin-like_C"/>
    <property type="match status" value="1"/>
</dbReference>
<keyword evidence="5" id="KW-1185">Reference proteome</keyword>
<evidence type="ECO:0000313" key="4">
    <source>
        <dbReference type="EMBL" id="PWK59481.1"/>
    </source>
</evidence>
<dbReference type="EMBL" id="QGGW01000007">
    <property type="protein sequence ID" value="PWK59481.1"/>
    <property type="molecule type" value="Genomic_DNA"/>
</dbReference>
<dbReference type="AlphaFoldDB" id="A0A316GER0"/>